<feature type="chain" id="PRO_5022008222" evidence="2">
    <location>
        <begin position="29"/>
        <end position="610"/>
    </location>
</feature>
<reference evidence="3 4" key="1">
    <citation type="submission" date="2019-02" db="EMBL/GenBank/DDBJ databases">
        <title>Deep-cultivation of Planctomycetes and their phenomic and genomic characterization uncovers novel biology.</title>
        <authorList>
            <person name="Wiegand S."/>
            <person name="Jogler M."/>
            <person name="Boedeker C."/>
            <person name="Pinto D."/>
            <person name="Vollmers J."/>
            <person name="Rivas-Marin E."/>
            <person name="Kohn T."/>
            <person name="Peeters S.H."/>
            <person name="Heuer A."/>
            <person name="Rast P."/>
            <person name="Oberbeckmann S."/>
            <person name="Bunk B."/>
            <person name="Jeske O."/>
            <person name="Meyerdierks A."/>
            <person name="Storesund J.E."/>
            <person name="Kallscheuer N."/>
            <person name="Luecker S."/>
            <person name="Lage O.M."/>
            <person name="Pohl T."/>
            <person name="Merkel B.J."/>
            <person name="Hornburger P."/>
            <person name="Mueller R.-W."/>
            <person name="Bruemmer F."/>
            <person name="Labrenz M."/>
            <person name="Spormann A.M."/>
            <person name="Op den Camp H."/>
            <person name="Overmann J."/>
            <person name="Amann R."/>
            <person name="Jetten M.S.M."/>
            <person name="Mascher T."/>
            <person name="Medema M.H."/>
            <person name="Devos D.P."/>
            <person name="Kaster A.-K."/>
            <person name="Ovreas L."/>
            <person name="Rohde M."/>
            <person name="Galperin M.Y."/>
            <person name="Jogler C."/>
        </authorList>
    </citation>
    <scope>NUCLEOTIDE SEQUENCE [LARGE SCALE GENOMIC DNA]</scope>
    <source>
        <strain evidence="3 4">Pla175</strain>
    </source>
</reference>
<evidence type="ECO:0000313" key="3">
    <source>
        <dbReference type="EMBL" id="QDU88004.1"/>
    </source>
</evidence>
<sequence length="610" mass="66644" precursor="true">MNLPHPAQPIAVCLCLTLFAAHATPSYAEPQSGLIAASPAEVESARAAALQGVQSLRDTLAQQGTNGAQWIEYLGLAGLQQKLAETPPASAGAVQGALRPFYQGDPGLERPPLLAARAVVMDYLTKLRAAQASPEEFAVNVALLQQDAASDSLSREQRTRVADALLWLHQRGQAAALAAQTRSGLSRPNLLVRAREDLLTAYLDQPAPEPVSDVSHVSGATVRSRGQANVTVEVAPQPNDTQAVLMLRSHMVMPLSSRASKGPATVFTRAQTNLEGYTRVEVTADRYVVSPTQSSGGTCMQVDGACSKFNGLLDRLVKRVAVKQANEQRASGSQRITRDAQQQLHEEIDQEVTEQLAEDWEEFQRELRRPLIARGMWPDNTWLRTDASSLWATVELATATQLGAPAGPPSPPSGAPISARVHESLLVNYAEGYIGGDTLKVSELESQLENFGGEAEVPTETKPRKPEDESDISIVMTYRRPIEVRFLEGRAEVSIHSDNIIYDERFYPAMDIGLTYEIILEADRLVARQIGEAIVAAPDLASRPEPRHYGQEVTIRRVLRNRLKRDLPPEIKISDRRLVIDGIDPAYGPLELQRVQSADGWLEVETVLAR</sequence>
<dbReference type="RefSeq" id="WP_145282460.1">
    <property type="nucleotide sequence ID" value="NZ_CP036291.1"/>
</dbReference>
<keyword evidence="2" id="KW-0732">Signal</keyword>
<feature type="signal peptide" evidence="2">
    <location>
        <begin position="1"/>
        <end position="28"/>
    </location>
</feature>
<accession>A0A518D968</accession>
<organism evidence="3 4">
    <name type="scientific">Pirellulimonas nuda</name>
    <dbReference type="NCBI Taxonomy" id="2528009"/>
    <lineage>
        <taxon>Bacteria</taxon>
        <taxon>Pseudomonadati</taxon>
        <taxon>Planctomycetota</taxon>
        <taxon>Planctomycetia</taxon>
        <taxon>Pirellulales</taxon>
        <taxon>Lacipirellulaceae</taxon>
        <taxon>Pirellulimonas</taxon>
    </lineage>
</organism>
<feature type="region of interest" description="Disordered" evidence="1">
    <location>
        <begin position="450"/>
        <end position="470"/>
    </location>
</feature>
<dbReference type="OrthoDB" id="245674at2"/>
<name>A0A518D968_9BACT</name>
<dbReference type="AlphaFoldDB" id="A0A518D968"/>
<dbReference type="KEGG" id="pnd:Pla175_13730"/>
<evidence type="ECO:0000256" key="1">
    <source>
        <dbReference type="SAM" id="MobiDB-lite"/>
    </source>
</evidence>
<protein>
    <submittedName>
        <fullName evidence="3">Uncharacterized protein</fullName>
    </submittedName>
</protein>
<evidence type="ECO:0000313" key="4">
    <source>
        <dbReference type="Proteomes" id="UP000317429"/>
    </source>
</evidence>
<dbReference type="EMBL" id="CP036291">
    <property type="protein sequence ID" value="QDU88004.1"/>
    <property type="molecule type" value="Genomic_DNA"/>
</dbReference>
<gene>
    <name evidence="3" type="ORF">Pla175_13730</name>
</gene>
<keyword evidence="4" id="KW-1185">Reference proteome</keyword>
<evidence type="ECO:0000256" key="2">
    <source>
        <dbReference type="SAM" id="SignalP"/>
    </source>
</evidence>
<dbReference type="Proteomes" id="UP000317429">
    <property type="component" value="Chromosome"/>
</dbReference>
<proteinExistence type="predicted"/>